<feature type="compositionally biased region" description="Polar residues" evidence="5">
    <location>
        <begin position="235"/>
        <end position="257"/>
    </location>
</feature>
<dbReference type="AlphaFoldDB" id="A0A118K648"/>
<name>A0A118K648_CYNCS</name>
<feature type="region of interest" description="Disordered" evidence="5">
    <location>
        <begin position="1"/>
        <end position="42"/>
    </location>
</feature>
<evidence type="ECO:0000313" key="7">
    <source>
        <dbReference type="EMBL" id="KVI10093.1"/>
    </source>
</evidence>
<feature type="region of interest" description="Disordered" evidence="5">
    <location>
        <begin position="210"/>
        <end position="272"/>
    </location>
</feature>
<proteinExistence type="predicted"/>
<dbReference type="Proteomes" id="UP000243975">
    <property type="component" value="Unassembled WGS sequence"/>
</dbReference>
<dbReference type="SUPFAM" id="SSF117856">
    <property type="entry name" value="AF0104/ALDC/Ptd012-like"/>
    <property type="match status" value="1"/>
</dbReference>
<dbReference type="InterPro" id="IPR005175">
    <property type="entry name" value="PPC_dom"/>
</dbReference>
<keyword evidence="3 4" id="KW-0804">Transcription</keyword>
<dbReference type="CDD" id="cd11378">
    <property type="entry name" value="DUF296"/>
    <property type="match status" value="1"/>
</dbReference>
<comment type="function">
    <text evidence="4">Transcription factor that specifically binds AT-rich DNA sequences related to the nuclear matrix attachment regions (MARs).</text>
</comment>
<dbReference type="EMBL" id="LEKV01001029">
    <property type="protein sequence ID" value="KVI10093.1"/>
    <property type="molecule type" value="Genomic_DNA"/>
</dbReference>
<evidence type="ECO:0000256" key="3">
    <source>
        <dbReference type="ARBA" id="ARBA00023163"/>
    </source>
</evidence>
<dbReference type="InterPro" id="IPR039605">
    <property type="entry name" value="AHL"/>
</dbReference>
<keyword evidence="2 4" id="KW-0238">DNA-binding</keyword>
<gene>
    <name evidence="7" type="ORF">Ccrd_011510</name>
</gene>
<organism evidence="7 8">
    <name type="scientific">Cynara cardunculus var. scolymus</name>
    <name type="common">Globe artichoke</name>
    <name type="synonym">Cynara scolymus</name>
    <dbReference type="NCBI Taxonomy" id="59895"/>
    <lineage>
        <taxon>Eukaryota</taxon>
        <taxon>Viridiplantae</taxon>
        <taxon>Streptophyta</taxon>
        <taxon>Embryophyta</taxon>
        <taxon>Tracheophyta</taxon>
        <taxon>Spermatophyta</taxon>
        <taxon>Magnoliopsida</taxon>
        <taxon>eudicotyledons</taxon>
        <taxon>Gunneridae</taxon>
        <taxon>Pentapetalae</taxon>
        <taxon>asterids</taxon>
        <taxon>campanulids</taxon>
        <taxon>Asterales</taxon>
        <taxon>Asteraceae</taxon>
        <taxon>Carduoideae</taxon>
        <taxon>Cardueae</taxon>
        <taxon>Carduinae</taxon>
        <taxon>Cynara</taxon>
    </lineage>
</organism>
<keyword evidence="4" id="KW-0539">Nucleus</keyword>
<evidence type="ECO:0000256" key="5">
    <source>
        <dbReference type="SAM" id="MobiDB-lite"/>
    </source>
</evidence>
<dbReference type="Gene3D" id="3.30.1330.80">
    <property type="entry name" value="Hypothetical protein, similar to alpha- acetolactate decarboxylase, domain 2"/>
    <property type="match status" value="1"/>
</dbReference>
<dbReference type="GO" id="GO:0005634">
    <property type="term" value="C:nucleus"/>
    <property type="evidence" value="ECO:0007669"/>
    <property type="project" value="UniProtKB-SubCell"/>
</dbReference>
<comment type="caution">
    <text evidence="7">The sequence shown here is derived from an EMBL/GenBank/DDBJ whole genome shotgun (WGS) entry which is preliminary data.</text>
</comment>
<dbReference type="Gramene" id="KVI10093">
    <property type="protein sequence ID" value="KVI10093"/>
    <property type="gene ID" value="Ccrd_011510"/>
</dbReference>
<comment type="subcellular location">
    <subcellularLocation>
        <location evidence="4">Nucleus</location>
    </subcellularLocation>
</comment>
<dbReference type="PANTHER" id="PTHR31500">
    <property type="entry name" value="AT-HOOK MOTIF NUCLEAR-LOCALIZED PROTEIN 9"/>
    <property type="match status" value="1"/>
</dbReference>
<dbReference type="PROSITE" id="PS51742">
    <property type="entry name" value="PPC"/>
    <property type="match status" value="1"/>
</dbReference>
<dbReference type="GO" id="GO:0003680">
    <property type="term" value="F:minor groove of adenine-thymine-rich DNA binding"/>
    <property type="evidence" value="ECO:0007669"/>
    <property type="project" value="UniProtKB-UniRule"/>
</dbReference>
<comment type="domain">
    <text evidence="4">The PPC domain mediates interactions between AHL proteins.</text>
</comment>
<dbReference type="STRING" id="59895.A0A118K648"/>
<dbReference type="Pfam" id="PF03479">
    <property type="entry name" value="PCC"/>
    <property type="match status" value="1"/>
</dbReference>
<feature type="compositionally biased region" description="Polar residues" evidence="5">
    <location>
        <begin position="21"/>
        <end position="34"/>
    </location>
</feature>
<evidence type="ECO:0000256" key="2">
    <source>
        <dbReference type="ARBA" id="ARBA00023125"/>
    </source>
</evidence>
<evidence type="ECO:0000259" key="6">
    <source>
        <dbReference type="PROSITE" id="PS51742"/>
    </source>
</evidence>
<protein>
    <recommendedName>
        <fullName evidence="4">AT-hook motif nuclear-localized protein</fullName>
    </recommendedName>
</protein>
<keyword evidence="8" id="KW-1185">Reference proteome</keyword>
<reference evidence="7 8" key="1">
    <citation type="journal article" date="2016" name="Sci. Rep.">
        <title>The genome sequence of the outbreeding globe artichoke constructed de novo incorporating a phase-aware low-pass sequencing strategy of F1 progeny.</title>
        <authorList>
            <person name="Scaglione D."/>
            <person name="Reyes-Chin-Wo S."/>
            <person name="Acquadro A."/>
            <person name="Froenicke L."/>
            <person name="Portis E."/>
            <person name="Beitel C."/>
            <person name="Tirone M."/>
            <person name="Mauro R."/>
            <person name="Lo Monaco A."/>
            <person name="Mauromicale G."/>
            <person name="Faccioli P."/>
            <person name="Cattivelli L."/>
            <person name="Rieseberg L."/>
            <person name="Michelmore R."/>
            <person name="Lanteri S."/>
        </authorList>
    </citation>
    <scope>NUCLEOTIDE SEQUENCE [LARGE SCALE GENOMIC DNA]</scope>
    <source>
        <strain evidence="7">2C</strain>
    </source>
</reference>
<accession>A0A118K648</accession>
<keyword evidence="1 4" id="KW-0805">Transcription regulation</keyword>
<evidence type="ECO:0000256" key="1">
    <source>
        <dbReference type="ARBA" id="ARBA00023015"/>
    </source>
</evidence>
<sequence>MEGTEENHDSGAIALPAAAAVTSQEENLSGSTATPPGPQLLAGQMGVVTLGTDGFKKKKGRPRKYGPDGKPAVALSPMPLSASIPITGDCSGWKPSRGKSVSSIKKKQRLDFVNPGSRAICILTANGAISNVTLRQPNSCGGTLTYEGRFELLSLSGAFMPNESGGAKGRSGGMSVSLAGPDGRVVVGSFLLGCQQEQQKHQKSRFEQFATISPPPPIFPEATTRANGDEPDLNFSPTNSIHEATNIDTEKNGSLNGSEPIEPHTSQSQLSC</sequence>
<evidence type="ECO:0000313" key="8">
    <source>
        <dbReference type="Proteomes" id="UP000243975"/>
    </source>
</evidence>
<dbReference type="PANTHER" id="PTHR31500:SF18">
    <property type="entry name" value="AT-HOOK MOTIF NUCLEAR-LOCALIZED PROTEIN 3"/>
    <property type="match status" value="1"/>
</dbReference>
<feature type="domain" description="PPC" evidence="6">
    <location>
        <begin position="85"/>
        <end position="236"/>
    </location>
</feature>
<evidence type="ECO:0000256" key="4">
    <source>
        <dbReference type="RuleBase" id="RU367031"/>
    </source>
</evidence>